<feature type="compositionally biased region" description="Polar residues" evidence="5">
    <location>
        <begin position="102"/>
        <end position="111"/>
    </location>
</feature>
<feature type="region of interest" description="Disordered" evidence="5">
    <location>
        <begin position="158"/>
        <end position="194"/>
    </location>
</feature>
<dbReference type="Proteomes" id="UP000007875">
    <property type="component" value="Unassembled WGS sequence"/>
</dbReference>
<reference evidence="6" key="2">
    <citation type="submission" date="2025-08" db="UniProtKB">
        <authorList>
            <consortium name="Ensembl"/>
        </authorList>
    </citation>
    <scope>IDENTIFICATION</scope>
</reference>
<evidence type="ECO:0000256" key="3">
    <source>
        <dbReference type="ARBA" id="ARBA00030721"/>
    </source>
</evidence>
<feature type="compositionally biased region" description="Acidic residues" evidence="5">
    <location>
        <begin position="180"/>
        <end position="194"/>
    </location>
</feature>
<evidence type="ECO:0000256" key="1">
    <source>
        <dbReference type="ARBA" id="ARBA00006290"/>
    </source>
</evidence>
<dbReference type="AlphaFoldDB" id="H2YXJ2"/>
<dbReference type="FunCoup" id="H2YXJ2">
    <property type="interactions" value="82"/>
</dbReference>
<dbReference type="Gene3D" id="1.20.5.110">
    <property type="match status" value="1"/>
</dbReference>
<dbReference type="Ensembl" id="ENSCSAVT00000010175.1">
    <property type="protein sequence ID" value="ENSCSAVP00000010053.1"/>
    <property type="gene ID" value="ENSCSAVG00000005922.1"/>
</dbReference>
<feature type="compositionally biased region" description="Low complexity" evidence="5">
    <location>
        <begin position="159"/>
        <end position="168"/>
    </location>
</feature>
<dbReference type="InParanoid" id="H2YXJ2"/>
<dbReference type="PANTHER" id="PTHR13015:SF0">
    <property type="entry name" value="WASH COMPLEX SUBUNIT 3"/>
    <property type="match status" value="1"/>
</dbReference>
<dbReference type="GeneTree" id="ENSGT00390000014084"/>
<dbReference type="STRING" id="51511.ENSCSAVP00000010053"/>
<evidence type="ECO:0000256" key="5">
    <source>
        <dbReference type="SAM" id="MobiDB-lite"/>
    </source>
</evidence>
<feature type="region of interest" description="Disordered" evidence="5">
    <location>
        <begin position="80"/>
        <end position="129"/>
    </location>
</feature>
<organism evidence="6 7">
    <name type="scientific">Ciona savignyi</name>
    <name type="common">Pacific transparent sea squirt</name>
    <dbReference type="NCBI Taxonomy" id="51511"/>
    <lineage>
        <taxon>Eukaryota</taxon>
        <taxon>Metazoa</taxon>
        <taxon>Chordata</taxon>
        <taxon>Tunicata</taxon>
        <taxon>Ascidiacea</taxon>
        <taxon>Phlebobranchia</taxon>
        <taxon>Cionidae</taxon>
        <taxon>Ciona</taxon>
    </lineage>
</organism>
<dbReference type="GO" id="GO:0071203">
    <property type="term" value="C:WASH complex"/>
    <property type="evidence" value="ECO:0007669"/>
    <property type="project" value="InterPro"/>
</dbReference>
<reference evidence="6" key="3">
    <citation type="submission" date="2025-09" db="UniProtKB">
        <authorList>
            <consortium name="Ensembl"/>
        </authorList>
    </citation>
    <scope>IDENTIFICATION</scope>
</reference>
<protein>
    <recommendedName>
        <fullName evidence="2">WASH complex subunit 3</fullName>
    </recommendedName>
    <alternativeName>
        <fullName evidence="3">Coiled-coil domain-containing protein 53</fullName>
    </alternativeName>
</protein>
<dbReference type="HOGENOM" id="CLU_117940_0_0_1"/>
<dbReference type="InterPro" id="IPR019309">
    <property type="entry name" value="WASHC3"/>
</dbReference>
<keyword evidence="7" id="KW-1185">Reference proteome</keyword>
<sequence>MEEIGALKLSGPDVDLSKVPALNHRRSVTFINHFITQTTNFLNNFAAVTEEQLSKQSLEMQKLEIALKILEAKLESIPGLDDVKPNEAKEATTKPTEDQPPTVVNNDNEVSPSAEAEPETPVENFTKVKDDPRYAKYLKMVNVGVPKAAIGNKMKLEGLDPSLLDTPDAPAPDAPPQQDDSSEEEFSSDDEFSD</sequence>
<feature type="compositionally biased region" description="Basic and acidic residues" evidence="5">
    <location>
        <begin position="81"/>
        <end position="97"/>
    </location>
</feature>
<comment type="similarity">
    <text evidence="1">Belongs to the CCDC53 family.</text>
</comment>
<name>H2YXJ2_CIOSA</name>
<evidence type="ECO:0000256" key="4">
    <source>
        <dbReference type="SAM" id="Coils"/>
    </source>
</evidence>
<feature type="coiled-coil region" evidence="4">
    <location>
        <begin position="46"/>
        <end position="73"/>
    </location>
</feature>
<dbReference type="GO" id="GO:0030041">
    <property type="term" value="P:actin filament polymerization"/>
    <property type="evidence" value="ECO:0007669"/>
    <property type="project" value="TreeGrafter"/>
</dbReference>
<evidence type="ECO:0000313" key="6">
    <source>
        <dbReference type="Ensembl" id="ENSCSAVP00000010053.1"/>
    </source>
</evidence>
<dbReference type="OMA" id="GCETKFV"/>
<dbReference type="PANTHER" id="PTHR13015">
    <property type="entry name" value="PROTEIN AD-016-RELATED"/>
    <property type="match status" value="1"/>
</dbReference>
<dbReference type="Pfam" id="PF10152">
    <property type="entry name" value="CCDC53"/>
    <property type="match status" value="1"/>
</dbReference>
<reference evidence="7" key="1">
    <citation type="submission" date="2003-08" db="EMBL/GenBank/DDBJ databases">
        <authorList>
            <person name="Birren B."/>
            <person name="Nusbaum C."/>
            <person name="Abebe A."/>
            <person name="Abouelleil A."/>
            <person name="Adekoya E."/>
            <person name="Ait-zahra M."/>
            <person name="Allen N."/>
            <person name="Allen T."/>
            <person name="An P."/>
            <person name="Anderson M."/>
            <person name="Anderson S."/>
            <person name="Arachchi H."/>
            <person name="Armbruster J."/>
            <person name="Bachantsang P."/>
            <person name="Baldwin J."/>
            <person name="Barry A."/>
            <person name="Bayul T."/>
            <person name="Blitshsteyn B."/>
            <person name="Bloom T."/>
            <person name="Blye J."/>
            <person name="Boguslavskiy L."/>
            <person name="Borowsky M."/>
            <person name="Boukhgalter B."/>
            <person name="Brunache A."/>
            <person name="Butler J."/>
            <person name="Calixte N."/>
            <person name="Calvo S."/>
            <person name="Camarata J."/>
            <person name="Campo K."/>
            <person name="Chang J."/>
            <person name="Cheshatsang Y."/>
            <person name="Citroen M."/>
            <person name="Collymore A."/>
            <person name="Considine T."/>
            <person name="Cook A."/>
            <person name="Cooke P."/>
            <person name="Corum B."/>
            <person name="Cuomo C."/>
            <person name="David R."/>
            <person name="Dawoe T."/>
            <person name="Degray S."/>
            <person name="Dodge S."/>
            <person name="Dooley K."/>
            <person name="Dorje P."/>
            <person name="Dorjee K."/>
            <person name="Dorris L."/>
            <person name="Duffey N."/>
            <person name="Dupes A."/>
            <person name="Elkins T."/>
            <person name="Engels R."/>
            <person name="Erickson J."/>
            <person name="Farina A."/>
            <person name="Faro S."/>
            <person name="Ferreira P."/>
            <person name="Fischer H."/>
            <person name="Fitzgerald M."/>
            <person name="Foley K."/>
            <person name="Gage D."/>
            <person name="Galagan J."/>
            <person name="Gearin G."/>
            <person name="Gnerre S."/>
            <person name="Gnirke A."/>
            <person name="Goyette A."/>
            <person name="Graham J."/>
            <person name="Grandbois E."/>
            <person name="Gyaltsen K."/>
            <person name="Hafez N."/>
            <person name="Hagopian D."/>
            <person name="Hagos B."/>
            <person name="Hall J."/>
            <person name="Hatcher B."/>
            <person name="Heller A."/>
            <person name="Higgins H."/>
            <person name="Honan T."/>
            <person name="Horn A."/>
            <person name="Houde N."/>
            <person name="Hughes L."/>
            <person name="Hulme W."/>
            <person name="Husby E."/>
            <person name="Iliev I."/>
            <person name="Jaffe D."/>
            <person name="Jones C."/>
            <person name="Kamal M."/>
            <person name="Kamat A."/>
            <person name="Kamvysselis M."/>
            <person name="Karlsson E."/>
            <person name="Kells C."/>
            <person name="Kieu A."/>
            <person name="Kisner P."/>
            <person name="Kodira C."/>
            <person name="Kulbokas E."/>
            <person name="Labutti K."/>
            <person name="Lama D."/>
            <person name="Landers T."/>
            <person name="Leger J."/>
            <person name="Levine S."/>
            <person name="Lewis D."/>
            <person name="Lewis T."/>
            <person name="Lindblad-toh K."/>
            <person name="Liu X."/>
            <person name="Lokyitsang T."/>
            <person name="Lokyitsang Y."/>
            <person name="Lucien O."/>
            <person name="Lui A."/>
            <person name="Ma L.J."/>
            <person name="Mabbitt R."/>
            <person name="Macdonald J."/>
            <person name="Maclean C."/>
            <person name="Major J."/>
            <person name="Manning J."/>
            <person name="Marabella R."/>
            <person name="Maru K."/>
            <person name="Matthews C."/>
            <person name="Mauceli E."/>
            <person name="Mccarthy M."/>
            <person name="Mcdonough S."/>
            <person name="Mcghee T."/>
            <person name="Meldrim J."/>
            <person name="Meneus L."/>
            <person name="Mesirov J."/>
            <person name="Mihalev A."/>
            <person name="Mihova T."/>
            <person name="Mikkelsen T."/>
            <person name="Mlenga V."/>
            <person name="Moru K."/>
            <person name="Mozes J."/>
            <person name="Mulrain L."/>
            <person name="Munson G."/>
            <person name="Naylor J."/>
            <person name="Newes C."/>
            <person name="Nguyen C."/>
            <person name="Nguyen N."/>
            <person name="Nguyen T."/>
            <person name="Nicol R."/>
            <person name="Nielsen C."/>
            <person name="Nizzari M."/>
            <person name="Norbu C."/>
            <person name="Norbu N."/>
            <person name="O'donnell P."/>
            <person name="Okoawo O."/>
            <person name="O'leary S."/>
            <person name="Omotosho B."/>
            <person name="O'neill K."/>
            <person name="Osman S."/>
            <person name="Parker S."/>
            <person name="Perrin D."/>
            <person name="Phunkhang P."/>
            <person name="Piqani B."/>
            <person name="Purcell S."/>
            <person name="Rachupka T."/>
            <person name="Ramasamy U."/>
            <person name="Rameau R."/>
            <person name="Ray V."/>
            <person name="Raymond C."/>
            <person name="Retta R."/>
            <person name="Richardson S."/>
            <person name="Rise C."/>
            <person name="Rodriguez J."/>
            <person name="Rogers J."/>
            <person name="Rogov P."/>
            <person name="Rutman M."/>
            <person name="Schupbach R."/>
            <person name="Seaman C."/>
            <person name="Settipalli S."/>
            <person name="Sharpe T."/>
            <person name="Sheridan J."/>
            <person name="Sherpa N."/>
            <person name="Shi J."/>
            <person name="Smirnov S."/>
            <person name="Smith C."/>
            <person name="Sougnez C."/>
            <person name="Spencer B."/>
            <person name="Stalker J."/>
            <person name="Stange-thomann N."/>
            <person name="Stavropoulos S."/>
            <person name="Stetson K."/>
            <person name="Stone C."/>
            <person name="Stone S."/>
            <person name="Stubbs M."/>
            <person name="Talamas J."/>
            <person name="Tchuinga P."/>
            <person name="Tenzing P."/>
            <person name="Tesfaye S."/>
            <person name="Theodore J."/>
            <person name="Thoulutsang Y."/>
            <person name="Topham K."/>
            <person name="Towey S."/>
            <person name="Tsamla T."/>
            <person name="Tsomo N."/>
            <person name="Vallee D."/>
            <person name="Vassiliev H."/>
            <person name="Venkataraman V."/>
            <person name="Vinson J."/>
            <person name="Vo A."/>
            <person name="Wade C."/>
            <person name="Wang S."/>
            <person name="Wangchuk T."/>
            <person name="Wangdi T."/>
            <person name="Whittaker C."/>
            <person name="Wilkinson J."/>
            <person name="Wu Y."/>
            <person name="Wyman D."/>
            <person name="Yadav S."/>
            <person name="Yang S."/>
            <person name="Yang X."/>
            <person name="Yeager S."/>
            <person name="Yee E."/>
            <person name="Young G."/>
            <person name="Zainoun J."/>
            <person name="Zembeck L."/>
            <person name="Zimmer A."/>
            <person name="Zody M."/>
            <person name="Lander E."/>
        </authorList>
    </citation>
    <scope>NUCLEOTIDE SEQUENCE [LARGE SCALE GENOMIC DNA]</scope>
</reference>
<evidence type="ECO:0000313" key="7">
    <source>
        <dbReference type="Proteomes" id="UP000007875"/>
    </source>
</evidence>
<proteinExistence type="inferred from homology"/>
<accession>H2YXJ2</accession>
<evidence type="ECO:0000256" key="2">
    <source>
        <dbReference type="ARBA" id="ARBA00013578"/>
    </source>
</evidence>
<dbReference type="GO" id="GO:0006887">
    <property type="term" value="P:exocytosis"/>
    <property type="evidence" value="ECO:0007669"/>
    <property type="project" value="TreeGrafter"/>
</dbReference>
<keyword evidence="4" id="KW-0175">Coiled coil</keyword>
<dbReference type="eggNOG" id="KOG4496">
    <property type="taxonomic scope" value="Eukaryota"/>
</dbReference>